<feature type="compositionally biased region" description="Polar residues" evidence="2">
    <location>
        <begin position="771"/>
        <end position="786"/>
    </location>
</feature>
<dbReference type="RefSeq" id="XP_030374528.1">
    <property type="nucleotide sequence ID" value="XM_030518668.1"/>
</dbReference>
<feature type="compositionally biased region" description="Polar residues" evidence="2">
    <location>
        <begin position="63"/>
        <end position="72"/>
    </location>
</feature>
<dbReference type="Proteomes" id="UP000504634">
    <property type="component" value="Unplaced"/>
</dbReference>
<feature type="region of interest" description="Disordered" evidence="2">
    <location>
        <begin position="1034"/>
        <end position="1083"/>
    </location>
</feature>
<feature type="coiled-coil region" evidence="1">
    <location>
        <begin position="415"/>
        <end position="680"/>
    </location>
</feature>
<evidence type="ECO:0000256" key="2">
    <source>
        <dbReference type="SAM" id="MobiDB-lite"/>
    </source>
</evidence>
<protein>
    <submittedName>
        <fullName evidence="4">Paramyosin</fullName>
    </submittedName>
</protein>
<dbReference type="AlphaFoldDB" id="A0A6J2THE5"/>
<dbReference type="GeneID" id="115624078"/>
<dbReference type="PANTHER" id="PTHR23159:SF31">
    <property type="entry name" value="CENTROSOME-ASSOCIATED PROTEIN CEP250 ISOFORM X1"/>
    <property type="match status" value="1"/>
</dbReference>
<feature type="compositionally biased region" description="Basic and acidic residues" evidence="2">
    <location>
        <begin position="1067"/>
        <end position="1083"/>
    </location>
</feature>
<reference evidence="4" key="1">
    <citation type="submission" date="2025-08" db="UniProtKB">
        <authorList>
            <consortium name="RefSeq"/>
        </authorList>
    </citation>
    <scope>IDENTIFICATION</scope>
    <source>
        <strain evidence="4">11010-0011.00</strain>
        <tissue evidence="4">Whole body</tissue>
    </source>
</reference>
<feature type="compositionally biased region" description="Low complexity" evidence="2">
    <location>
        <begin position="1043"/>
        <end position="1054"/>
    </location>
</feature>
<feature type="compositionally biased region" description="Low complexity" evidence="2">
    <location>
        <begin position="787"/>
        <end position="799"/>
    </location>
</feature>
<feature type="coiled-coil region" evidence="1">
    <location>
        <begin position="835"/>
        <end position="1026"/>
    </location>
</feature>
<feature type="region of interest" description="Disordered" evidence="2">
    <location>
        <begin position="769"/>
        <end position="809"/>
    </location>
</feature>
<name>A0A6J2THE5_DROLE</name>
<sequence>MDSNTPGVSLFEAAEPLKINSTLDRQEEEEMLQDQKRREEELGNLLENAFDDLDDDDNDDNESTIGSTSNFHSDILPPKLPVPESVPSPLPLPLPMPNHHLHQQQPWQGQHHQQELQNANYDTEIHNLKMMLESKTHEVNNINQRAKDMHKKCDEYQKRLTITEAELERALREKQHTHELLVDSKEKCSNLDSIIEKLRGEKRDLESENNQLAGQLETAQSLLADVQRKYDMVERDFHKRDDRTAEFRVKQLEEKQRAQMELMQQQLSQMSDQLDKKKQELDTMHTRYNALQSSHETMLLDKAGKINELNSALDVAQRRFNQLAAKPNYETEYLRQQQCIADLHAQVASMEQTIATLNERLNGTTAELDLMDTLLQQHQTDDTPGGRLSQVQPGRLVGSTPLDTVDRIGHIKTELYRALGNLKQKREEVRKLEKQLEERQCEVRTLREQENKSLVLVATIKEEKMRLESRIKMLESELVGEQHKSLNESKLSALQKELDVLQAQRESLQQERALQALERKEIEERLSNVQLDLEQHRQEHDSLKRNYEQLQQDNRQLRSRATADSLRLELERHKILLKDAQSEVERLKKLYADIANEKEAMSYQLLKLRDSDSIKELQEQREQVASLQRTLQLAELKSEELAKILETEKLCHERELQALRQKTEQERQAELKAAREKNEQNCSKCMDHLAEITKAEIQMLKMNNVNTMQRKQLEDLTREVQESKELQRQLEDKIALAEKQERLITELKTKAAEFEEYIKLHCSPAEREGLNSITSPKLTPQSAAEVSSSAAPTPNPTASPGGGDADSPNAMNQARIKRIEQRVRDEMAKLFAVELKRFMARLQQTEEKSLCLQREYKLVTSELQQRQNEVELLKQTILAEREKIEEILANKDQSHQAALEKQKVMLQMCRNDLHAKNQRIAELINELQERHETIESERQSMKAVMTQWEEHRKSVNQVENEWRNKLETLRETHEEAMRAAQMRYQSAKRTAQNYKIYAEDKEAHMKREYERIKAEYELSLAKIEMTMNQRLEHKSRELAASNTPQTTSTLPTGTASKLSHQHKQKDRPHSAQVRDKENLPSNK</sequence>
<evidence type="ECO:0000256" key="1">
    <source>
        <dbReference type="SAM" id="Coils"/>
    </source>
</evidence>
<dbReference type="CTD" id="435"/>
<feature type="coiled-coil region" evidence="1">
    <location>
        <begin position="125"/>
        <end position="367"/>
    </location>
</feature>
<evidence type="ECO:0000313" key="3">
    <source>
        <dbReference type="Proteomes" id="UP000504634"/>
    </source>
</evidence>
<keyword evidence="3" id="KW-1185">Reference proteome</keyword>
<feature type="compositionally biased region" description="Acidic residues" evidence="2">
    <location>
        <begin position="49"/>
        <end position="62"/>
    </location>
</feature>
<feature type="coiled-coil region" evidence="1">
    <location>
        <begin position="706"/>
        <end position="757"/>
    </location>
</feature>
<keyword evidence="1" id="KW-0175">Coiled coil</keyword>
<accession>A0A6J2THE5</accession>
<feature type="region of interest" description="Disordered" evidence="2">
    <location>
        <begin position="1"/>
        <end position="86"/>
    </location>
</feature>
<evidence type="ECO:0000313" key="4">
    <source>
        <dbReference type="RefSeq" id="XP_030374528.1"/>
    </source>
</evidence>
<dbReference type="SUPFAM" id="SSF57997">
    <property type="entry name" value="Tropomyosin"/>
    <property type="match status" value="1"/>
</dbReference>
<dbReference type="PANTHER" id="PTHR23159">
    <property type="entry name" value="CENTROSOMAL PROTEIN 2"/>
    <property type="match status" value="1"/>
</dbReference>
<proteinExistence type="predicted"/>
<organism evidence="3 4">
    <name type="scientific">Drosophila lebanonensis</name>
    <name type="common">Fruit fly</name>
    <name type="synonym">Scaptodrosophila lebanonensis</name>
    <dbReference type="NCBI Taxonomy" id="7225"/>
    <lineage>
        <taxon>Eukaryota</taxon>
        <taxon>Metazoa</taxon>
        <taxon>Ecdysozoa</taxon>
        <taxon>Arthropoda</taxon>
        <taxon>Hexapoda</taxon>
        <taxon>Insecta</taxon>
        <taxon>Pterygota</taxon>
        <taxon>Neoptera</taxon>
        <taxon>Endopterygota</taxon>
        <taxon>Diptera</taxon>
        <taxon>Brachycera</taxon>
        <taxon>Muscomorpha</taxon>
        <taxon>Ephydroidea</taxon>
        <taxon>Drosophilidae</taxon>
        <taxon>Scaptodrosophila</taxon>
    </lineage>
</organism>
<gene>
    <name evidence="4" type="primary">LOC115624078</name>
</gene>
<dbReference type="OrthoDB" id="25391at2759"/>